<proteinExistence type="predicted"/>
<feature type="transmembrane region" description="Helical" evidence="1">
    <location>
        <begin position="34"/>
        <end position="52"/>
    </location>
</feature>
<evidence type="ECO:0000313" key="2">
    <source>
        <dbReference type="EMBL" id="NUU92316.1"/>
    </source>
</evidence>
<feature type="transmembrane region" description="Helical" evidence="1">
    <location>
        <begin position="59"/>
        <end position="77"/>
    </location>
</feature>
<keyword evidence="1" id="KW-0812">Transmembrane</keyword>
<sequence length="124" mass="13434">MTVSDCYRSDHIFISLTITSISVITLRPEVPDSISVVLCIALFIKLGVKYLLSAHSTNSFGISTGVTVLAILMYLLLANHALGISIRTPSFFLGKEFILVDFPSTAFGGVASSFLPLIRNDHLT</sequence>
<organism evidence="2">
    <name type="scientific">Populus davidiana</name>
    <dbReference type="NCBI Taxonomy" id="266767"/>
    <lineage>
        <taxon>Eukaryota</taxon>
        <taxon>Viridiplantae</taxon>
        <taxon>Streptophyta</taxon>
        <taxon>Embryophyta</taxon>
        <taxon>Tracheophyta</taxon>
        <taxon>Spermatophyta</taxon>
        <taxon>Magnoliopsida</taxon>
        <taxon>eudicotyledons</taxon>
        <taxon>Gunneridae</taxon>
        <taxon>Pentapetalae</taxon>
        <taxon>rosids</taxon>
        <taxon>fabids</taxon>
        <taxon>Malpighiales</taxon>
        <taxon>Salicaceae</taxon>
        <taxon>Saliceae</taxon>
        <taxon>Populus</taxon>
    </lineage>
</organism>
<evidence type="ECO:0000256" key="1">
    <source>
        <dbReference type="SAM" id="Phobius"/>
    </source>
</evidence>
<feature type="transmembrane region" description="Helical" evidence="1">
    <location>
        <begin position="12"/>
        <end position="28"/>
    </location>
</feature>
<dbReference type="EMBL" id="GILB01011983">
    <property type="protein sequence ID" value="NUU92316.1"/>
    <property type="molecule type" value="Transcribed_RNA"/>
</dbReference>
<reference evidence="2" key="1">
    <citation type="submission" date="2020-03" db="EMBL/GenBank/DDBJ databases">
        <authorList>
            <person name="Zhang R."/>
        </authorList>
    </citation>
    <scope>NUCLEOTIDE SEQUENCE</scope>
</reference>
<keyword evidence="1" id="KW-1133">Transmembrane helix</keyword>
<feature type="transmembrane region" description="Helical" evidence="1">
    <location>
        <begin position="97"/>
        <end position="118"/>
    </location>
</feature>
<name>A0A6M2F7T2_9ROSI</name>
<dbReference type="AlphaFoldDB" id="A0A6M2F7T2"/>
<keyword evidence="1" id="KW-0472">Membrane</keyword>
<accession>A0A6M2F7T2</accession>
<protein>
    <submittedName>
        <fullName evidence="2">Uncharacterized protein</fullName>
    </submittedName>
</protein>